<reference evidence="6" key="1">
    <citation type="submission" date="2017-02" db="EMBL/GenBank/DDBJ databases">
        <authorList>
            <person name="Varghese N."/>
            <person name="Submissions S."/>
        </authorList>
    </citation>
    <scope>NUCLEOTIDE SEQUENCE [LARGE SCALE GENOMIC DNA]</scope>
    <source>
        <strain evidence="6">DSM 22224</strain>
    </source>
</reference>
<dbReference type="Proteomes" id="UP000190367">
    <property type="component" value="Unassembled WGS sequence"/>
</dbReference>
<keyword evidence="1" id="KW-0805">Transcription regulation</keyword>
<protein>
    <submittedName>
        <fullName evidence="5">Helix-turn-helix domain-containing protein</fullName>
    </submittedName>
</protein>
<dbReference type="PANTHER" id="PTHR43280:SF2">
    <property type="entry name" value="HTH-TYPE TRANSCRIPTIONAL REGULATOR EXSA"/>
    <property type="match status" value="1"/>
</dbReference>
<evidence type="ECO:0000256" key="2">
    <source>
        <dbReference type="ARBA" id="ARBA00023125"/>
    </source>
</evidence>
<dbReference type="InterPro" id="IPR009057">
    <property type="entry name" value="Homeodomain-like_sf"/>
</dbReference>
<gene>
    <name evidence="5" type="ORF">SAMN04488128_1011122</name>
</gene>
<dbReference type="SUPFAM" id="SSF46689">
    <property type="entry name" value="Homeodomain-like"/>
    <property type="match status" value="1"/>
</dbReference>
<dbReference type="SMART" id="SM00342">
    <property type="entry name" value="HTH_ARAC"/>
    <property type="match status" value="1"/>
</dbReference>
<keyword evidence="2" id="KW-0238">DNA-binding</keyword>
<sequence>MGLMLSNYKVFIKGMVCDRCILTIRDAFRDLDIPVVNISLGEVTTVSALSAPDIVALGKSLSVLGFELLEDRKTKLVRDIKMLVEQVYSGNYDFPDRFRFSDVVVRRLNKDYDTVSSIFSAAEATTLERYIMEYRIEKAKELLVYTDETLADMAYRLGFSSAAHLSRQFKATTGLNTSWFKEIRKTKLSLSHNEDSLS</sequence>
<dbReference type="EMBL" id="FUWZ01000001">
    <property type="protein sequence ID" value="SJZ66640.1"/>
    <property type="molecule type" value="Genomic_DNA"/>
</dbReference>
<name>A0A1T4MHS4_9BACT</name>
<keyword evidence="6" id="KW-1185">Reference proteome</keyword>
<evidence type="ECO:0000256" key="3">
    <source>
        <dbReference type="ARBA" id="ARBA00023163"/>
    </source>
</evidence>
<evidence type="ECO:0000313" key="5">
    <source>
        <dbReference type="EMBL" id="SJZ66640.1"/>
    </source>
</evidence>
<dbReference type="Pfam" id="PF12833">
    <property type="entry name" value="HTH_18"/>
    <property type="match status" value="1"/>
</dbReference>
<dbReference type="PROSITE" id="PS01124">
    <property type="entry name" value="HTH_ARAC_FAMILY_2"/>
    <property type="match status" value="1"/>
</dbReference>
<evidence type="ECO:0000313" key="6">
    <source>
        <dbReference type="Proteomes" id="UP000190367"/>
    </source>
</evidence>
<dbReference type="InterPro" id="IPR018060">
    <property type="entry name" value="HTH_AraC"/>
</dbReference>
<keyword evidence="3" id="KW-0804">Transcription</keyword>
<proteinExistence type="predicted"/>
<evidence type="ECO:0000259" key="4">
    <source>
        <dbReference type="PROSITE" id="PS01124"/>
    </source>
</evidence>
<feature type="domain" description="HTH araC/xylS-type" evidence="4">
    <location>
        <begin position="114"/>
        <end position="183"/>
    </location>
</feature>
<dbReference type="PANTHER" id="PTHR43280">
    <property type="entry name" value="ARAC-FAMILY TRANSCRIPTIONAL REGULATOR"/>
    <property type="match status" value="1"/>
</dbReference>
<dbReference type="AlphaFoldDB" id="A0A1T4MHS4"/>
<dbReference type="GO" id="GO:0003700">
    <property type="term" value="F:DNA-binding transcription factor activity"/>
    <property type="evidence" value="ECO:0007669"/>
    <property type="project" value="InterPro"/>
</dbReference>
<organism evidence="5 6">
    <name type="scientific">Chitinophaga eiseniae</name>
    <dbReference type="NCBI Taxonomy" id="634771"/>
    <lineage>
        <taxon>Bacteria</taxon>
        <taxon>Pseudomonadati</taxon>
        <taxon>Bacteroidota</taxon>
        <taxon>Chitinophagia</taxon>
        <taxon>Chitinophagales</taxon>
        <taxon>Chitinophagaceae</taxon>
        <taxon>Chitinophaga</taxon>
    </lineage>
</organism>
<dbReference type="Gene3D" id="1.10.10.60">
    <property type="entry name" value="Homeodomain-like"/>
    <property type="match status" value="1"/>
</dbReference>
<evidence type="ECO:0000256" key="1">
    <source>
        <dbReference type="ARBA" id="ARBA00023015"/>
    </source>
</evidence>
<dbReference type="GO" id="GO:0043565">
    <property type="term" value="F:sequence-specific DNA binding"/>
    <property type="evidence" value="ECO:0007669"/>
    <property type="project" value="InterPro"/>
</dbReference>
<accession>A0A1T4MHS4</accession>
<dbReference type="STRING" id="634771.SAMN04488128_1011122"/>